<dbReference type="Gene3D" id="3.40.190.10">
    <property type="entry name" value="Periplasmic binding protein-like II"/>
    <property type="match status" value="1"/>
</dbReference>
<dbReference type="InterPro" id="IPR006059">
    <property type="entry name" value="SBP"/>
</dbReference>
<evidence type="ECO:0000313" key="2">
    <source>
        <dbReference type="EMBL" id="EFT83528.1"/>
    </source>
</evidence>
<dbReference type="SUPFAM" id="SSF53850">
    <property type="entry name" value="Periplasmic binding protein-like II"/>
    <property type="match status" value="1"/>
</dbReference>
<feature type="signal peptide" evidence="1">
    <location>
        <begin position="1"/>
        <end position="33"/>
    </location>
</feature>
<reference evidence="2 3" key="1">
    <citation type="submission" date="2010-12" db="EMBL/GenBank/DDBJ databases">
        <authorList>
            <person name="Muzny D."/>
            <person name="Qin X."/>
            <person name="Buhay C."/>
            <person name="Dugan-Rocha S."/>
            <person name="Ding Y."/>
            <person name="Chen G."/>
            <person name="Hawes A."/>
            <person name="Holder M."/>
            <person name="Jhangiani S."/>
            <person name="Johnson A."/>
            <person name="Khan Z."/>
            <person name="Li Z."/>
            <person name="Liu W."/>
            <person name="Liu X."/>
            <person name="Perez L."/>
            <person name="Shen H."/>
            <person name="Wang Q."/>
            <person name="Watt J."/>
            <person name="Xi L."/>
            <person name="Xin Y."/>
            <person name="Zhou J."/>
            <person name="Deng J."/>
            <person name="Jiang H."/>
            <person name="Liu Y."/>
            <person name="Qu J."/>
            <person name="Song X.-Z."/>
            <person name="Zhang L."/>
            <person name="Villasana D."/>
            <person name="Johnson A."/>
            <person name="Liu J."/>
            <person name="Liyanage D."/>
            <person name="Lorensuhewa L."/>
            <person name="Robinson T."/>
            <person name="Song A."/>
            <person name="Song B.-B."/>
            <person name="Dinh H."/>
            <person name="Thornton R."/>
            <person name="Coyle M."/>
            <person name="Francisco L."/>
            <person name="Jackson L."/>
            <person name="Javaid M."/>
            <person name="Korchina V."/>
            <person name="Kovar C."/>
            <person name="Mata R."/>
            <person name="Mathew T."/>
            <person name="Ngo R."/>
            <person name="Nguyen L."/>
            <person name="Nguyen N."/>
            <person name="Okwuonu G."/>
            <person name="Ongeri F."/>
            <person name="Pham C."/>
            <person name="Simmons D."/>
            <person name="Wilczek-Boney K."/>
            <person name="Hale W."/>
            <person name="Jakkamsetti A."/>
            <person name="Pham P."/>
            <person name="Ruth R."/>
            <person name="San Lucas F."/>
            <person name="Warren J."/>
            <person name="Zhang J."/>
            <person name="Zhao Z."/>
            <person name="Zhou C."/>
            <person name="Zhu D."/>
            <person name="Lee S."/>
            <person name="Bess C."/>
            <person name="Blankenburg K."/>
            <person name="Forbes L."/>
            <person name="Fu Q."/>
            <person name="Gubbala S."/>
            <person name="Hirani K."/>
            <person name="Jayaseelan J.C."/>
            <person name="Lara F."/>
            <person name="Munidasa M."/>
            <person name="Palculict T."/>
            <person name="Patil S."/>
            <person name="Pu L.-L."/>
            <person name="Saada N."/>
            <person name="Tang L."/>
            <person name="Weissenberger G."/>
            <person name="Zhu Y."/>
            <person name="Hemphill L."/>
            <person name="Shang Y."/>
            <person name="Youmans B."/>
            <person name="Ayvaz T."/>
            <person name="Ross M."/>
            <person name="Santibanez J."/>
            <person name="Aqrawi P."/>
            <person name="Gross S."/>
            <person name="Joshi V."/>
            <person name="Fowler G."/>
            <person name="Nazareth L."/>
            <person name="Reid J."/>
            <person name="Worley K."/>
            <person name="Petrosino J."/>
            <person name="Highlander S."/>
            <person name="Gibbs R."/>
        </authorList>
    </citation>
    <scope>NUCLEOTIDE SEQUENCE [LARGE SCALE GENOMIC DNA]</scope>
    <source>
        <strain evidence="2 3">DSM 10105</strain>
    </source>
</reference>
<feature type="chain" id="PRO_5038791229" evidence="1">
    <location>
        <begin position="34"/>
        <end position="450"/>
    </location>
</feature>
<evidence type="ECO:0000313" key="3">
    <source>
        <dbReference type="Proteomes" id="UP000004946"/>
    </source>
</evidence>
<dbReference type="HOGENOM" id="CLU_031285_12_3_11"/>
<protein>
    <submittedName>
        <fullName evidence="2">ABC transporter, solute-binding protein</fullName>
    </submittedName>
</protein>
<proteinExistence type="predicted"/>
<keyword evidence="3" id="KW-1185">Reference proteome</keyword>
<dbReference type="eggNOG" id="COG1653">
    <property type="taxonomic scope" value="Bacteria"/>
</dbReference>
<dbReference type="InterPro" id="IPR050490">
    <property type="entry name" value="Bact_solute-bd_prot1"/>
</dbReference>
<dbReference type="PANTHER" id="PTHR43649">
    <property type="entry name" value="ARABINOSE-BINDING PROTEIN-RELATED"/>
    <property type="match status" value="1"/>
</dbReference>
<gene>
    <name evidence="2" type="ORF">HMPREF0620_0533</name>
</gene>
<accession>E6K147</accession>
<dbReference type="EMBL" id="AEON01000001">
    <property type="protein sequence ID" value="EFT83528.1"/>
    <property type="molecule type" value="Genomic_DNA"/>
</dbReference>
<sequence length="450" mass="49129">MIHKKRKGSMMNRAVTRIVGAVAASVLALGGLAACGSSGSSNGKGQVYYLNFKPEAADAWKKIAAEYTKETGVQVTVQTAAANTYEQTLKSEMAKSNAPTLFQVNGPVGLSTWNKYASDMSGTYVYKNLQNADLALKQDGVVKGVPYSMETYGIIYNKSLLNKYFGESWATVKSMDQLNSFAKLKTVADEIQAHKSGLGVSGAFTSAGFDSSSDWRFKTHLANMPLYFEMQADHVTGQPKTVKGTYLKAYKNIFDLYLTDSTTPRTQLSSKTADDATSEFATDKAVFYQNGTWAWTDLKKAGFKASDISMMPLYIGVGNEAKQGLTTGSENYWCINSKASKADQKATADFLKWMVSSKKGQNAMTQDMGFVTPFKDMASIKSDNPLVEIAQGDAKSGKKDVTWNFTIMPSENWKNNLGSALLAYAQGTGKWDGVKKAFVDGWKTEYDATH</sequence>
<name>E6K147_PARDN</name>
<evidence type="ECO:0000256" key="1">
    <source>
        <dbReference type="SAM" id="SignalP"/>
    </source>
</evidence>
<dbReference type="Proteomes" id="UP000004946">
    <property type="component" value="Chromosome"/>
</dbReference>
<comment type="caution">
    <text evidence="2">The sequence shown here is derived from an EMBL/GenBank/DDBJ whole genome shotgun (WGS) entry which is preliminary data.</text>
</comment>
<dbReference type="AlphaFoldDB" id="E6K147"/>
<dbReference type="PROSITE" id="PS51257">
    <property type="entry name" value="PROKAR_LIPOPROTEIN"/>
    <property type="match status" value="1"/>
</dbReference>
<organism evidence="2 3">
    <name type="scientific">Parascardovia denticolens DSM 10105 = JCM 12538</name>
    <dbReference type="NCBI Taxonomy" id="864564"/>
    <lineage>
        <taxon>Bacteria</taxon>
        <taxon>Bacillati</taxon>
        <taxon>Actinomycetota</taxon>
        <taxon>Actinomycetes</taxon>
        <taxon>Bifidobacteriales</taxon>
        <taxon>Bifidobacteriaceae</taxon>
        <taxon>Parascardovia</taxon>
    </lineage>
</organism>
<keyword evidence="1" id="KW-0732">Signal</keyword>
<dbReference type="Pfam" id="PF13416">
    <property type="entry name" value="SBP_bac_8"/>
    <property type="match status" value="1"/>
</dbReference>